<accession>A0A5A9YY16</accession>
<name>A0A5A9YY16_9RHOB</name>
<dbReference type="InterPro" id="IPR018712">
    <property type="entry name" value="Tle1-like_cat"/>
</dbReference>
<dbReference type="PANTHER" id="PTHR33840:SF1">
    <property type="entry name" value="TLE1 PHOSPHOLIPASE DOMAIN-CONTAINING PROTEIN"/>
    <property type="match status" value="1"/>
</dbReference>
<gene>
    <name evidence="3" type="ORF">FLO80_20030</name>
</gene>
<organism evidence="3 4">
    <name type="scientific">Aquicoccus porphyridii</name>
    <dbReference type="NCBI Taxonomy" id="1852029"/>
    <lineage>
        <taxon>Bacteria</taxon>
        <taxon>Pseudomonadati</taxon>
        <taxon>Pseudomonadota</taxon>
        <taxon>Alphaproteobacteria</taxon>
        <taxon>Rhodobacterales</taxon>
        <taxon>Paracoccaceae</taxon>
        <taxon>Aquicoccus</taxon>
    </lineage>
</organism>
<comment type="caution">
    <text evidence="3">The sequence shown here is derived from an EMBL/GenBank/DDBJ whole genome shotgun (WGS) entry which is preliminary data.</text>
</comment>
<proteinExistence type="predicted"/>
<feature type="compositionally biased region" description="Polar residues" evidence="1">
    <location>
        <begin position="355"/>
        <end position="372"/>
    </location>
</feature>
<evidence type="ECO:0000313" key="4">
    <source>
        <dbReference type="Proteomes" id="UP000325291"/>
    </source>
</evidence>
<dbReference type="EMBL" id="VINQ01000025">
    <property type="protein sequence ID" value="KAA0909776.1"/>
    <property type="molecule type" value="Genomic_DNA"/>
</dbReference>
<evidence type="ECO:0000313" key="3">
    <source>
        <dbReference type="EMBL" id="KAA0909776.1"/>
    </source>
</evidence>
<dbReference type="Proteomes" id="UP000325291">
    <property type="component" value="Unassembled WGS sequence"/>
</dbReference>
<feature type="domain" description="T6SS Phospholipase effector Tle1-like catalytic" evidence="2">
    <location>
        <begin position="34"/>
        <end position="279"/>
    </location>
</feature>
<reference evidence="3 4" key="1">
    <citation type="submission" date="2019-07" db="EMBL/GenBank/DDBJ databases">
        <title>Aquicoccus porphyridii gen. nov., sp. nov., isolated from a small marine red alga, Porphyridium marinum.</title>
        <authorList>
            <person name="Liu L."/>
        </authorList>
    </citation>
    <scope>NUCLEOTIDE SEQUENCE [LARGE SCALE GENOMIC DNA]</scope>
    <source>
        <strain evidence="3 4">L1 8-17</strain>
    </source>
</reference>
<dbReference type="RefSeq" id="WP_111367597.1">
    <property type="nucleotide sequence ID" value="NZ_VINQ01000025.1"/>
</dbReference>
<evidence type="ECO:0000256" key="1">
    <source>
        <dbReference type="SAM" id="MobiDB-lite"/>
    </source>
</evidence>
<protein>
    <submittedName>
        <fullName evidence="3">DUF2235 domain-containing protein</fullName>
    </submittedName>
</protein>
<feature type="region of interest" description="Disordered" evidence="1">
    <location>
        <begin position="334"/>
        <end position="372"/>
    </location>
</feature>
<dbReference type="Pfam" id="PF09994">
    <property type="entry name" value="T6SS_Tle1-like_cat"/>
    <property type="match status" value="1"/>
</dbReference>
<dbReference type="PANTHER" id="PTHR33840">
    <property type="match status" value="1"/>
</dbReference>
<evidence type="ECO:0000259" key="2">
    <source>
        <dbReference type="Pfam" id="PF09994"/>
    </source>
</evidence>
<sequence>MWRQGFKTFAGLFRPGFGRGHSAKTRHRGPVDHVIILDGTMSSLAPGCESNAGLTYKLLSRTGMSVFYEAGAQWAEWRSVWGVVMGRGINSQIRRAYGYLASRYRPGDRIFLLGYSRGAFAVRSLAGVIDRIGLLRPECATERNVTTAYRHYRNPPGSAAARAFRAHHCHDWVEIEMLGVWDTVKALGMHLPLLWRWTGAAHEFHNHQPSAIVRHGFHALARDETRRAFAPEMWEVPEELAGRVEQVWFPGAHGDVGGHLAGFEPARPLANIPLVWMLEKLEERGVVLPEDWRAAFPTDPHAPAVGTWHGLGKLFLIRRPRVIGRDRTERLHESVHLRAQGRSSGQMPEPAGSAVGQSVNSRGTMKSTTSPE</sequence>
<dbReference type="AlphaFoldDB" id="A0A5A9YY16"/>
<keyword evidence="4" id="KW-1185">Reference proteome</keyword>